<feature type="signal peptide" evidence="1">
    <location>
        <begin position="1"/>
        <end position="23"/>
    </location>
</feature>
<feature type="chain" id="PRO_5037563678" evidence="1">
    <location>
        <begin position="24"/>
        <end position="218"/>
    </location>
</feature>
<name>A0A914YWW0_9BILA</name>
<dbReference type="AlphaFoldDB" id="A0A914YWW0"/>
<evidence type="ECO:0000256" key="1">
    <source>
        <dbReference type="SAM" id="SignalP"/>
    </source>
</evidence>
<protein>
    <submittedName>
        <fullName evidence="3">Uncharacterized protein</fullName>
    </submittedName>
</protein>
<dbReference type="WBParaSite" id="PSU_v2.g4590.t1">
    <property type="protein sequence ID" value="PSU_v2.g4590.t1"/>
    <property type="gene ID" value="PSU_v2.g4590"/>
</dbReference>
<evidence type="ECO:0000313" key="2">
    <source>
        <dbReference type="Proteomes" id="UP000887577"/>
    </source>
</evidence>
<accession>A0A914YWW0</accession>
<reference evidence="3" key="1">
    <citation type="submission" date="2022-11" db="UniProtKB">
        <authorList>
            <consortium name="WormBaseParasite"/>
        </authorList>
    </citation>
    <scope>IDENTIFICATION</scope>
</reference>
<sequence length="218" mass="25042">MLMVKSQVLRILFIFCLLKFVFGLPFPSSSSKKRDVSSTIQKTIDELYSKLMDSEFENLRVKAAKLLPIDIDRENINFYINEEEEDDDGFNRKTSVCENSTSSFTPPFPAFVTPFMTLLASQYTEWRHRNPKKLSCLVSQLKSIDSHPCPHENSSCVVISLPNNHVFFGCMNDKTGELVAPKNWDVLKSTNDSDKFLIDFRGLFFYQRLLPTLSVLFA</sequence>
<organism evidence="2 3">
    <name type="scientific">Panagrolaimus superbus</name>
    <dbReference type="NCBI Taxonomy" id="310955"/>
    <lineage>
        <taxon>Eukaryota</taxon>
        <taxon>Metazoa</taxon>
        <taxon>Ecdysozoa</taxon>
        <taxon>Nematoda</taxon>
        <taxon>Chromadorea</taxon>
        <taxon>Rhabditida</taxon>
        <taxon>Tylenchina</taxon>
        <taxon>Panagrolaimomorpha</taxon>
        <taxon>Panagrolaimoidea</taxon>
        <taxon>Panagrolaimidae</taxon>
        <taxon>Panagrolaimus</taxon>
    </lineage>
</organism>
<keyword evidence="1" id="KW-0732">Signal</keyword>
<dbReference type="Proteomes" id="UP000887577">
    <property type="component" value="Unplaced"/>
</dbReference>
<evidence type="ECO:0000313" key="3">
    <source>
        <dbReference type="WBParaSite" id="PSU_v2.g4590.t1"/>
    </source>
</evidence>
<keyword evidence="2" id="KW-1185">Reference proteome</keyword>
<proteinExistence type="predicted"/>